<sequence>MRVVCIAAGCVGLLTTLGTMPSFAAEVSNPFIQQEAARADASLRQRAEAPMTGAALPRSESGYTGLDKVPMKSLPKESTSFAIEHIVVISSEPVLQKYKNRLQVYNHNRIGTEGIQFLQKELQEQLLSDGYITSQVVVPNQDLQSGTLTFEIMPGYVEDVVLTNPKARTNWRSAFPVRPGYVLRRQALEQGIDQMRNVPGQDIKMTIEPGTKPLHSIVKLTVEQKGFVHGSLMLDNSGNKSTGTYQGAVFLSFSQLAGLNDVLTTSFTKDISHHDDGHGSKQYAVSYSVPDGNRTYRISTYKYSYNQLVFMPNAFRSSGTTQGTEFAVEQVLNRTSRSKTSAVAKVIHKERHNYLDDVELGVQEQHTTAVEVGLSHRQYSGNTVSDVYLFYRQGINGLGAQVRSWEGLSDNPTTLYKMAGVEGQVQTGIRMGHKQGTYTMRFRSQFTDQRLFGTEQFSIGGRYSVRGFSGEETLRGDSGYYVQNEWALPFRKQQVTPYVGVDIGHVWGPSTETQVGNTLVGGVVGVRGTVGDAVNYDVSLGTPIKKPEGFDTDTRVWAFRGSYQF</sequence>
<dbReference type="Pfam" id="PF03865">
    <property type="entry name" value="ShlB"/>
    <property type="match status" value="1"/>
</dbReference>
<dbReference type="EMBL" id="CACRUF010000003">
    <property type="protein sequence ID" value="VYT62117.1"/>
    <property type="molecule type" value="Genomic_DNA"/>
</dbReference>
<evidence type="ECO:0000256" key="3">
    <source>
        <dbReference type="ARBA" id="ARBA00023237"/>
    </source>
</evidence>
<evidence type="ECO:0000256" key="2">
    <source>
        <dbReference type="ARBA" id="ARBA00022692"/>
    </source>
</evidence>
<protein>
    <submittedName>
        <fullName evidence="8">Hemolysin transporter protein ShlB</fullName>
    </submittedName>
</protein>
<dbReference type="InterPro" id="IPR027282">
    <property type="entry name" value="TPS"/>
</dbReference>
<dbReference type="PANTHER" id="PTHR34597:SF3">
    <property type="entry name" value="OUTER MEMBRANE TRANSPORTER CDIB"/>
    <property type="match status" value="1"/>
</dbReference>
<feature type="domain" description="ShlB POTRA" evidence="7">
    <location>
        <begin position="157"/>
        <end position="209"/>
    </location>
</feature>
<proteinExistence type="predicted"/>
<dbReference type="RefSeq" id="WP_156718881.1">
    <property type="nucleotide sequence ID" value="NZ_CACRUF010000003.1"/>
</dbReference>
<evidence type="ECO:0000259" key="7">
    <source>
        <dbReference type="Pfam" id="PF17287"/>
    </source>
</evidence>
<dbReference type="InterPro" id="IPR013686">
    <property type="entry name" value="Polypept-transport_assoc_ShlB"/>
</dbReference>
<feature type="chain" id="PRO_5027117725" evidence="4">
    <location>
        <begin position="25"/>
        <end position="565"/>
    </location>
</feature>
<dbReference type="Pfam" id="PF17287">
    <property type="entry name" value="POTRA_3"/>
    <property type="match status" value="1"/>
</dbReference>
<evidence type="ECO:0000259" key="5">
    <source>
        <dbReference type="Pfam" id="PF03865"/>
    </source>
</evidence>
<dbReference type="PANTHER" id="PTHR34597">
    <property type="entry name" value="SLR1661 PROTEIN"/>
    <property type="match status" value="1"/>
</dbReference>
<keyword evidence="1" id="KW-0472">Membrane</keyword>
<evidence type="ECO:0000256" key="4">
    <source>
        <dbReference type="SAM" id="SignalP"/>
    </source>
</evidence>
<dbReference type="InterPro" id="IPR051544">
    <property type="entry name" value="TPS_OM_transporter"/>
</dbReference>
<feature type="domain" description="Polypeptide-transport-associated ShlB-type" evidence="6">
    <location>
        <begin position="81"/>
        <end position="155"/>
    </location>
</feature>
<reference evidence="8" key="1">
    <citation type="submission" date="2019-11" db="EMBL/GenBank/DDBJ databases">
        <authorList>
            <person name="Feng L."/>
        </authorList>
    </citation>
    <scope>NUCLEOTIDE SEQUENCE</scope>
    <source>
        <strain evidence="8">VdisparLFYP95</strain>
    </source>
</reference>
<keyword evidence="3" id="KW-0998">Cell outer membrane</keyword>
<evidence type="ECO:0000256" key="1">
    <source>
        <dbReference type="ARBA" id="ARBA00022452"/>
    </source>
</evidence>
<dbReference type="AlphaFoldDB" id="A0A6N2Y7E7"/>
<dbReference type="Pfam" id="PF08479">
    <property type="entry name" value="POTRA_2"/>
    <property type="match status" value="1"/>
</dbReference>
<dbReference type="GO" id="GO:0008320">
    <property type="term" value="F:protein transmembrane transporter activity"/>
    <property type="evidence" value="ECO:0007669"/>
    <property type="project" value="TreeGrafter"/>
</dbReference>
<dbReference type="Gene3D" id="2.40.160.50">
    <property type="entry name" value="membrane protein fhac: a member of the omp85/tpsb transporter family"/>
    <property type="match status" value="1"/>
</dbReference>
<feature type="domain" description="Haemolysin activator HlyB C-terminal" evidence="5">
    <location>
        <begin position="216"/>
        <end position="528"/>
    </location>
</feature>
<gene>
    <name evidence="8" type="primary">shlB_1</name>
    <name evidence="8" type="ORF">VDLFYP95_00290</name>
</gene>
<dbReference type="PIRSF" id="PIRSF029745">
    <property type="entry name" value="FhaC"/>
    <property type="match status" value="1"/>
</dbReference>
<evidence type="ECO:0000313" key="8">
    <source>
        <dbReference type="EMBL" id="VYT62117.1"/>
    </source>
</evidence>
<evidence type="ECO:0000259" key="6">
    <source>
        <dbReference type="Pfam" id="PF08479"/>
    </source>
</evidence>
<organism evidence="8">
    <name type="scientific">Veillonella dispar</name>
    <dbReference type="NCBI Taxonomy" id="39778"/>
    <lineage>
        <taxon>Bacteria</taxon>
        <taxon>Bacillati</taxon>
        <taxon>Bacillota</taxon>
        <taxon>Negativicutes</taxon>
        <taxon>Veillonellales</taxon>
        <taxon>Veillonellaceae</taxon>
        <taxon>Veillonella</taxon>
    </lineage>
</organism>
<name>A0A6N2Y7E7_9FIRM</name>
<keyword evidence="1" id="KW-1134">Transmembrane beta strand</keyword>
<dbReference type="Gene3D" id="3.10.20.310">
    <property type="entry name" value="membrane protein fhac"/>
    <property type="match status" value="1"/>
</dbReference>
<dbReference type="GO" id="GO:0098046">
    <property type="term" value="C:type V protein secretion system complex"/>
    <property type="evidence" value="ECO:0007669"/>
    <property type="project" value="TreeGrafter"/>
</dbReference>
<feature type="signal peptide" evidence="4">
    <location>
        <begin position="1"/>
        <end position="24"/>
    </location>
</feature>
<keyword evidence="4" id="KW-0732">Signal</keyword>
<dbReference type="InterPro" id="IPR005565">
    <property type="entry name" value="Hemolysn_activator_HlyB_C"/>
</dbReference>
<dbReference type="GO" id="GO:0046819">
    <property type="term" value="P:protein secretion by the type V secretion system"/>
    <property type="evidence" value="ECO:0007669"/>
    <property type="project" value="TreeGrafter"/>
</dbReference>
<accession>A0A6N2Y7E7</accession>
<dbReference type="InterPro" id="IPR035251">
    <property type="entry name" value="ShlB_POTRA"/>
</dbReference>
<keyword evidence="2" id="KW-0812">Transmembrane</keyword>